<evidence type="ECO:0000313" key="7">
    <source>
        <dbReference type="Proteomes" id="UP000177040"/>
    </source>
</evidence>
<sequence>MTLISVKSLNKNYQNGDVLTPVLKNISFEIQKGEFVAIMGPSGSGKSTLMHILGFLDTLSSGEYYFDNQNINHLSDNELARMRNEKVGFIFQAFNLLPRTSATENVILPLLYSSVKKNQREQAIKVLESVGLGHRLEYMPNQLSGGERQRVAIARALVNNPDIIFADEPTGNLDSKSGLQVMKILQSLNDKGHTIILVTHERHTADHAKRILQIKDGEIISDENIAHRQIANGSDELKK</sequence>
<comment type="similarity">
    <text evidence="1">Belongs to the ABC transporter superfamily.</text>
</comment>
<accession>A0A1F6N048</accession>
<dbReference type="EMBL" id="MFQH01000025">
    <property type="protein sequence ID" value="OGH77251.1"/>
    <property type="molecule type" value="Genomic_DNA"/>
</dbReference>
<dbReference type="GO" id="GO:0022857">
    <property type="term" value="F:transmembrane transporter activity"/>
    <property type="evidence" value="ECO:0007669"/>
    <property type="project" value="UniProtKB-ARBA"/>
</dbReference>
<dbReference type="InterPro" id="IPR027417">
    <property type="entry name" value="P-loop_NTPase"/>
</dbReference>
<dbReference type="InterPro" id="IPR003439">
    <property type="entry name" value="ABC_transporter-like_ATP-bd"/>
</dbReference>
<dbReference type="PANTHER" id="PTHR42798:SF6">
    <property type="entry name" value="CELL DIVISION ATP-BINDING PROTEIN FTSE"/>
    <property type="match status" value="1"/>
</dbReference>
<dbReference type="Proteomes" id="UP000177040">
    <property type="component" value="Unassembled WGS sequence"/>
</dbReference>
<dbReference type="GO" id="GO:0098796">
    <property type="term" value="C:membrane protein complex"/>
    <property type="evidence" value="ECO:0007669"/>
    <property type="project" value="UniProtKB-ARBA"/>
</dbReference>
<dbReference type="InterPro" id="IPR017871">
    <property type="entry name" value="ABC_transporter-like_CS"/>
</dbReference>
<dbReference type="InterPro" id="IPR017911">
    <property type="entry name" value="MacB-like_ATP-bd"/>
</dbReference>
<comment type="caution">
    <text evidence="6">The sequence shown here is derived from an EMBL/GenBank/DDBJ whole genome shotgun (WGS) entry which is preliminary data.</text>
</comment>
<dbReference type="SUPFAM" id="SSF52540">
    <property type="entry name" value="P-loop containing nucleoside triphosphate hydrolases"/>
    <property type="match status" value="1"/>
</dbReference>
<dbReference type="PROSITE" id="PS00211">
    <property type="entry name" value="ABC_TRANSPORTER_1"/>
    <property type="match status" value="1"/>
</dbReference>
<evidence type="ECO:0000256" key="3">
    <source>
        <dbReference type="ARBA" id="ARBA00022741"/>
    </source>
</evidence>
<dbReference type="FunFam" id="3.40.50.300:FF:000032">
    <property type="entry name" value="Export ABC transporter ATP-binding protein"/>
    <property type="match status" value="1"/>
</dbReference>
<evidence type="ECO:0000256" key="4">
    <source>
        <dbReference type="ARBA" id="ARBA00022840"/>
    </source>
</evidence>
<dbReference type="Gene3D" id="3.40.50.300">
    <property type="entry name" value="P-loop containing nucleotide triphosphate hydrolases"/>
    <property type="match status" value="1"/>
</dbReference>
<protein>
    <submittedName>
        <fullName evidence="6">Macrolide ABC transporter ATP-binding protein</fullName>
    </submittedName>
</protein>
<feature type="domain" description="ABC transporter" evidence="5">
    <location>
        <begin position="4"/>
        <end position="237"/>
    </location>
</feature>
<dbReference type="GO" id="GO:0016887">
    <property type="term" value="F:ATP hydrolysis activity"/>
    <property type="evidence" value="ECO:0007669"/>
    <property type="project" value="InterPro"/>
</dbReference>
<dbReference type="GO" id="GO:0005524">
    <property type="term" value="F:ATP binding"/>
    <property type="evidence" value="ECO:0007669"/>
    <property type="project" value="UniProtKB-KW"/>
</dbReference>
<keyword evidence="3" id="KW-0547">Nucleotide-binding</keyword>
<keyword evidence="4 6" id="KW-0067">ATP-binding</keyword>
<dbReference type="InterPro" id="IPR003593">
    <property type="entry name" value="AAA+_ATPase"/>
</dbReference>
<dbReference type="AlphaFoldDB" id="A0A1F6N048"/>
<evidence type="ECO:0000313" key="6">
    <source>
        <dbReference type="EMBL" id="OGH77251.1"/>
    </source>
</evidence>
<organism evidence="6 7">
    <name type="scientific">Candidatus Magasanikbacteria bacterium RIFCSPLOWO2_01_FULL_40_15</name>
    <dbReference type="NCBI Taxonomy" id="1798686"/>
    <lineage>
        <taxon>Bacteria</taxon>
        <taxon>Candidatus Magasanikiibacteriota</taxon>
    </lineage>
</organism>
<keyword evidence="2" id="KW-0813">Transport</keyword>
<dbReference type="PANTHER" id="PTHR42798">
    <property type="entry name" value="LIPOPROTEIN-RELEASING SYSTEM ATP-BINDING PROTEIN LOLD"/>
    <property type="match status" value="1"/>
</dbReference>
<dbReference type="Pfam" id="PF00005">
    <property type="entry name" value="ABC_tran"/>
    <property type="match status" value="1"/>
</dbReference>
<reference evidence="6 7" key="1">
    <citation type="journal article" date="2016" name="Nat. Commun.">
        <title>Thousands of microbial genomes shed light on interconnected biogeochemical processes in an aquifer system.</title>
        <authorList>
            <person name="Anantharaman K."/>
            <person name="Brown C.T."/>
            <person name="Hug L.A."/>
            <person name="Sharon I."/>
            <person name="Castelle C.J."/>
            <person name="Probst A.J."/>
            <person name="Thomas B.C."/>
            <person name="Singh A."/>
            <person name="Wilkins M.J."/>
            <person name="Karaoz U."/>
            <person name="Brodie E.L."/>
            <person name="Williams K.H."/>
            <person name="Hubbard S.S."/>
            <person name="Banfield J.F."/>
        </authorList>
    </citation>
    <scope>NUCLEOTIDE SEQUENCE [LARGE SCALE GENOMIC DNA]</scope>
</reference>
<gene>
    <name evidence="6" type="ORF">A2983_03955</name>
</gene>
<evidence type="ECO:0000256" key="1">
    <source>
        <dbReference type="ARBA" id="ARBA00005417"/>
    </source>
</evidence>
<evidence type="ECO:0000259" key="5">
    <source>
        <dbReference type="PROSITE" id="PS50893"/>
    </source>
</evidence>
<dbReference type="SMART" id="SM00382">
    <property type="entry name" value="AAA"/>
    <property type="match status" value="1"/>
</dbReference>
<proteinExistence type="inferred from homology"/>
<dbReference type="CDD" id="cd03255">
    <property type="entry name" value="ABC_MJ0796_LolCDE_FtsE"/>
    <property type="match status" value="1"/>
</dbReference>
<dbReference type="PROSITE" id="PS50893">
    <property type="entry name" value="ABC_TRANSPORTER_2"/>
    <property type="match status" value="1"/>
</dbReference>
<evidence type="ECO:0000256" key="2">
    <source>
        <dbReference type="ARBA" id="ARBA00022448"/>
    </source>
</evidence>
<name>A0A1F6N048_9BACT</name>